<reference evidence="12" key="1">
    <citation type="journal article" date="2020" name="mSystems">
        <title>Genome- and Community-Level Interaction Insights into Carbon Utilization and Element Cycling Functions of Hydrothermarchaeota in Hydrothermal Sediment.</title>
        <authorList>
            <person name="Zhou Z."/>
            <person name="Liu Y."/>
            <person name="Xu W."/>
            <person name="Pan J."/>
            <person name="Luo Z.H."/>
            <person name="Li M."/>
        </authorList>
    </citation>
    <scope>NUCLEOTIDE SEQUENCE [LARGE SCALE GENOMIC DNA]</scope>
    <source>
        <strain evidence="12">SpSt-34</strain>
    </source>
</reference>
<evidence type="ECO:0000256" key="6">
    <source>
        <dbReference type="ARBA" id="ARBA00022723"/>
    </source>
</evidence>
<evidence type="ECO:0000256" key="9">
    <source>
        <dbReference type="ARBA" id="ARBA00023014"/>
    </source>
</evidence>
<dbReference type="GO" id="GO:0046872">
    <property type="term" value="F:metal ion binding"/>
    <property type="evidence" value="ECO:0007669"/>
    <property type="project" value="UniProtKB-KW"/>
</dbReference>
<evidence type="ECO:0000256" key="4">
    <source>
        <dbReference type="ARBA" id="ARBA00022630"/>
    </source>
</evidence>
<dbReference type="InterPro" id="IPR036188">
    <property type="entry name" value="FAD/NAD-bd_sf"/>
</dbReference>
<dbReference type="PRINTS" id="PR00368">
    <property type="entry name" value="FADPNR"/>
</dbReference>
<keyword evidence="9" id="KW-0411">Iron-sulfur</keyword>
<organism evidence="12">
    <name type="scientific">candidate division WOR-3 bacterium</name>
    <dbReference type="NCBI Taxonomy" id="2052148"/>
    <lineage>
        <taxon>Bacteria</taxon>
        <taxon>Bacteria division WOR-3</taxon>
    </lineage>
</organism>
<evidence type="ECO:0000256" key="2">
    <source>
        <dbReference type="ARBA" id="ARBA00001966"/>
    </source>
</evidence>
<dbReference type="AlphaFoldDB" id="A0A7C2K625"/>
<comment type="cofactor">
    <cofactor evidence="2">
        <name>[4Fe-4S] cluster</name>
        <dbReference type="ChEBI" id="CHEBI:49883"/>
    </cofactor>
</comment>
<dbReference type="GO" id="GO:0051536">
    <property type="term" value="F:iron-sulfur cluster binding"/>
    <property type="evidence" value="ECO:0007669"/>
    <property type="project" value="UniProtKB-KW"/>
</dbReference>
<comment type="cofactor">
    <cofactor evidence="1">
        <name>FMN</name>
        <dbReference type="ChEBI" id="CHEBI:58210"/>
    </cofactor>
</comment>
<keyword evidence="8" id="KW-0408">Iron</keyword>
<dbReference type="InterPro" id="IPR013785">
    <property type="entry name" value="Aldolase_TIM"/>
</dbReference>
<dbReference type="Gene3D" id="3.20.20.70">
    <property type="entry name" value="Aldolase class I"/>
    <property type="match status" value="1"/>
</dbReference>
<evidence type="ECO:0000256" key="8">
    <source>
        <dbReference type="ARBA" id="ARBA00023004"/>
    </source>
</evidence>
<evidence type="ECO:0000256" key="7">
    <source>
        <dbReference type="ARBA" id="ARBA00023002"/>
    </source>
</evidence>
<gene>
    <name evidence="12" type="ORF">ENQ77_09435</name>
</gene>
<dbReference type="GO" id="GO:0010181">
    <property type="term" value="F:FMN binding"/>
    <property type="evidence" value="ECO:0007669"/>
    <property type="project" value="InterPro"/>
</dbReference>
<dbReference type="PRINTS" id="PR00469">
    <property type="entry name" value="PNDRDTASEII"/>
</dbReference>
<name>A0A7C2K625_UNCW3</name>
<accession>A0A7C2K625</accession>
<dbReference type="Pfam" id="PF00724">
    <property type="entry name" value="Oxidored_FMN"/>
    <property type="match status" value="1"/>
</dbReference>
<dbReference type="GO" id="GO:0016491">
    <property type="term" value="F:oxidoreductase activity"/>
    <property type="evidence" value="ECO:0007669"/>
    <property type="project" value="UniProtKB-KW"/>
</dbReference>
<evidence type="ECO:0000256" key="5">
    <source>
        <dbReference type="ARBA" id="ARBA00022643"/>
    </source>
</evidence>
<dbReference type="InterPro" id="IPR001155">
    <property type="entry name" value="OxRdtase_FMN_N"/>
</dbReference>
<dbReference type="InterPro" id="IPR051793">
    <property type="entry name" value="NADH:flavin_oxidoreductase"/>
</dbReference>
<evidence type="ECO:0000259" key="11">
    <source>
        <dbReference type="Pfam" id="PF07992"/>
    </source>
</evidence>
<comment type="caution">
    <text evidence="12">The sequence shown here is derived from an EMBL/GenBank/DDBJ whole genome shotgun (WGS) entry which is preliminary data.</text>
</comment>
<keyword evidence="4" id="KW-0285">Flavoprotein</keyword>
<keyword evidence="6" id="KW-0479">Metal-binding</keyword>
<dbReference type="Gene3D" id="3.40.50.720">
    <property type="entry name" value="NAD(P)-binding Rossmann-like Domain"/>
    <property type="match status" value="1"/>
</dbReference>
<feature type="domain" description="FAD/NAD(P)-binding" evidence="11">
    <location>
        <begin position="382"/>
        <end position="623"/>
    </location>
</feature>
<sequence length="644" mass="72080">MEYRYVFQPIKIGNIWIKNRIELGPALPALASVEGTVTREMVAYYKRLAKGGAGIITIGESPIDAQYAGGHGAQLNLGDDKVIPGLFTLAEEVHKFGAWLSIELNHRGRQKMYGEEVIAPSSVPPNIPGRTKVKIKEMTQEDIDKVIEGFASAAERCVKAGIKMILLHGAHGHLIAQFLSPLTNRRIDHYGGNLENRARFALEVLDAIRKKVGDKLVIEFRLSAHELVPGGIDENEAIEFAKMIEDKIDLLQISCGIMSDMRSLSHMIRSTYSPYMYNVEYAAKFKKVLKKPISVVGSIMDLDMAEQILKEGKADIVVMVRALLADPELVNKGKKGEKPRPCLRCNTCLQLTAHSFPIRCSVNPTLGRELEYSYVYPAFKRKKVIVIGGGPAGMQAALTAAERGHEVIIYEKEKELGGNLRLAAGFPFKRDMQRFLEWITEKVRNDKRIDLRLSKEATPEVIKEEKPDVLIVAIGGKPKLPSIKGIDGSHVLWVGDLIKRKETERMGREVVIIGGGLTGCEAALYLAELNKNVTVCDMLKWEDLFNEVPRDLIFLLQDKGVKFLTEVKLWSIENNNKVILQNKNWEVEELFFDTLVLSLGFESRINEAMRFSTICQDFYVIGDCKSPGKVMQAIHDGFNVAFEI</sequence>
<dbReference type="EMBL" id="DSOL01000267">
    <property type="protein sequence ID" value="HEN28845.1"/>
    <property type="molecule type" value="Genomic_DNA"/>
</dbReference>
<proteinExistence type="inferred from homology"/>
<keyword evidence="7" id="KW-0560">Oxidoreductase</keyword>
<dbReference type="Gene3D" id="3.50.50.60">
    <property type="entry name" value="FAD/NAD(P)-binding domain"/>
    <property type="match status" value="1"/>
</dbReference>
<dbReference type="InterPro" id="IPR023753">
    <property type="entry name" value="FAD/NAD-binding_dom"/>
</dbReference>
<evidence type="ECO:0000259" key="10">
    <source>
        <dbReference type="Pfam" id="PF00724"/>
    </source>
</evidence>
<dbReference type="PANTHER" id="PTHR42917">
    <property type="entry name" value="2,4-DIENOYL-COA REDUCTASE"/>
    <property type="match status" value="1"/>
</dbReference>
<protein>
    <submittedName>
        <fullName evidence="12">FAD-binding protein</fullName>
    </submittedName>
</protein>
<evidence type="ECO:0000256" key="1">
    <source>
        <dbReference type="ARBA" id="ARBA00001917"/>
    </source>
</evidence>
<dbReference type="Pfam" id="PF07992">
    <property type="entry name" value="Pyr_redox_2"/>
    <property type="match status" value="1"/>
</dbReference>
<dbReference type="SUPFAM" id="SSF51395">
    <property type="entry name" value="FMN-linked oxidoreductases"/>
    <property type="match status" value="1"/>
</dbReference>
<feature type="domain" description="NADH:flavin oxidoreductase/NADH oxidase N-terminal" evidence="10">
    <location>
        <begin position="6"/>
        <end position="336"/>
    </location>
</feature>
<dbReference type="CDD" id="cd02803">
    <property type="entry name" value="OYE_like_FMN_family"/>
    <property type="match status" value="1"/>
</dbReference>
<evidence type="ECO:0000256" key="3">
    <source>
        <dbReference type="ARBA" id="ARBA00011048"/>
    </source>
</evidence>
<keyword evidence="5" id="KW-0288">FMN</keyword>
<dbReference type="SUPFAM" id="SSF51905">
    <property type="entry name" value="FAD/NAD(P)-binding domain"/>
    <property type="match status" value="1"/>
</dbReference>
<comment type="similarity">
    <text evidence="3">In the N-terminal section; belongs to the NADH:flavin oxidoreductase/NADH oxidase family.</text>
</comment>
<evidence type="ECO:0000313" key="12">
    <source>
        <dbReference type="EMBL" id="HEN28845.1"/>
    </source>
</evidence>
<dbReference type="PANTHER" id="PTHR42917:SF2">
    <property type="entry name" value="2,4-DIENOYL-COA REDUCTASE [(2E)-ENOYL-COA-PRODUCING]"/>
    <property type="match status" value="1"/>
</dbReference>